<evidence type="ECO:0000313" key="2">
    <source>
        <dbReference type="EMBL" id="SHH07121.1"/>
    </source>
</evidence>
<accession>A0A1M5Q000</accession>
<keyword evidence="4" id="KW-1185">Reference proteome</keyword>
<dbReference type="EMBL" id="PVUB01000007">
    <property type="protein sequence ID" value="PRZ22010.1"/>
    <property type="molecule type" value="Genomic_DNA"/>
</dbReference>
<dbReference type="Proteomes" id="UP000237771">
    <property type="component" value="Unassembled WGS sequence"/>
</dbReference>
<gene>
    <name evidence="1" type="ORF">BC624_10710</name>
    <name evidence="2" type="ORF">SAMN05443373_10710</name>
</gene>
<sequence length="39" mass="4456">MLIEIISIIYKPKKKSRILGDTAFIMIFDSAYILANILV</sequence>
<dbReference type="EMBL" id="FQWO01000007">
    <property type="protein sequence ID" value="SHH07121.1"/>
    <property type="molecule type" value="Genomic_DNA"/>
</dbReference>
<reference evidence="3" key="2">
    <citation type="submission" date="2016-11" db="EMBL/GenBank/DDBJ databases">
        <authorList>
            <person name="Varghese N."/>
            <person name="Submissions S."/>
        </authorList>
    </citation>
    <scope>NUCLEOTIDE SEQUENCE [LARGE SCALE GENOMIC DNA]</scope>
    <source>
        <strain evidence="3">DSM 19729</strain>
    </source>
</reference>
<name>A0A1M5Q000_9FLAO</name>
<proteinExistence type="predicted"/>
<evidence type="ECO:0000313" key="4">
    <source>
        <dbReference type="Proteomes" id="UP000237771"/>
    </source>
</evidence>
<dbReference type="AlphaFoldDB" id="A0A1M5Q000"/>
<evidence type="ECO:0000313" key="1">
    <source>
        <dbReference type="EMBL" id="PRZ22010.1"/>
    </source>
</evidence>
<dbReference type="Proteomes" id="UP000184384">
    <property type="component" value="Unassembled WGS sequence"/>
</dbReference>
<reference evidence="2" key="1">
    <citation type="submission" date="2016-11" db="EMBL/GenBank/DDBJ databases">
        <authorList>
            <person name="Jaros S."/>
            <person name="Januszkiewicz K."/>
            <person name="Wedrychowicz H."/>
        </authorList>
    </citation>
    <scope>NUCLEOTIDE SEQUENCE [LARGE SCALE GENOMIC DNA]</scope>
    <source>
        <strain evidence="2">DSM 19729</strain>
    </source>
</reference>
<protein>
    <submittedName>
        <fullName evidence="2">Uncharacterized protein</fullName>
    </submittedName>
</protein>
<organism evidence="2 3">
    <name type="scientific">Flavobacterium granuli</name>
    <dbReference type="NCBI Taxonomy" id="280093"/>
    <lineage>
        <taxon>Bacteria</taxon>
        <taxon>Pseudomonadati</taxon>
        <taxon>Bacteroidota</taxon>
        <taxon>Flavobacteriia</taxon>
        <taxon>Flavobacteriales</taxon>
        <taxon>Flavobacteriaceae</taxon>
        <taxon>Flavobacterium</taxon>
    </lineage>
</organism>
<evidence type="ECO:0000313" key="3">
    <source>
        <dbReference type="Proteomes" id="UP000184384"/>
    </source>
</evidence>
<reference evidence="1 4" key="3">
    <citation type="submission" date="2018-03" db="EMBL/GenBank/DDBJ databases">
        <title>Genomic Encyclopedia of Archaeal and Bacterial Type Strains, Phase II (KMG-II): from individual species to whole genera.</title>
        <authorList>
            <person name="Goeker M."/>
        </authorList>
    </citation>
    <scope>NUCLEOTIDE SEQUENCE [LARGE SCALE GENOMIC DNA]</scope>
    <source>
        <strain evidence="1 4">DSM 17797</strain>
    </source>
</reference>